<dbReference type="EMBL" id="NESQ01000021">
    <property type="protein sequence ID" value="PUU82806.1"/>
    <property type="molecule type" value="Genomic_DNA"/>
</dbReference>
<keyword evidence="9" id="KW-0496">Mitochondrion</keyword>
<keyword evidence="6" id="KW-0653">Protein transport</keyword>
<keyword evidence="7 13" id="KW-1133">Transmembrane helix</keyword>
<protein>
    <submittedName>
        <fullName evidence="14">Mitochondrial outer membrane translocase complex, subunit Tom22</fullName>
    </submittedName>
</protein>
<keyword evidence="10 13" id="KW-0472">Membrane</keyword>
<comment type="caution">
    <text evidence="14">The sequence shown here is derived from an EMBL/GenBank/DDBJ whole genome shotgun (WGS) entry which is preliminary data.</text>
</comment>
<evidence type="ECO:0000256" key="3">
    <source>
        <dbReference type="ARBA" id="ARBA00022448"/>
    </source>
</evidence>
<keyword evidence="11" id="KW-0675">Receptor</keyword>
<gene>
    <name evidence="14" type="ORF">B9Z19DRAFT_1120066</name>
</gene>
<evidence type="ECO:0000256" key="7">
    <source>
        <dbReference type="ARBA" id="ARBA00022989"/>
    </source>
</evidence>
<evidence type="ECO:0000256" key="9">
    <source>
        <dbReference type="ARBA" id="ARBA00023128"/>
    </source>
</evidence>
<sequence>MVHIKEVEDQYFSEQRPGPDYDYDDYDYPHSSAPSSVGSDEEDGDEDDDYDESLYDRIVALKEMIPVHQRARIVDVFGKACTVLGGGLRFGGSVLWVVGTSALVLGVPFAVAIGEEQQQLDMERQATIMGGAAESLAPGAEDSVMPNKVR</sequence>
<dbReference type="GO" id="GO:0005741">
    <property type="term" value="C:mitochondrial outer membrane"/>
    <property type="evidence" value="ECO:0007669"/>
    <property type="project" value="UniProtKB-SubCell"/>
</dbReference>
<dbReference type="CDD" id="cd22884">
    <property type="entry name" value="TOM22"/>
    <property type="match status" value="1"/>
</dbReference>
<dbReference type="Proteomes" id="UP000244722">
    <property type="component" value="Unassembled WGS sequence"/>
</dbReference>
<dbReference type="AlphaFoldDB" id="A0A2T7A4Y0"/>
<comment type="similarity">
    <text evidence="2">Belongs to the Tom22 family.</text>
</comment>
<keyword evidence="3" id="KW-0813">Transport</keyword>
<proteinExistence type="inferred from homology"/>
<keyword evidence="4 13" id="KW-0812">Transmembrane</keyword>
<keyword evidence="8" id="KW-0811">Translocation</keyword>
<feature type="transmembrane region" description="Helical" evidence="13">
    <location>
        <begin position="94"/>
        <end position="114"/>
    </location>
</feature>
<evidence type="ECO:0000256" key="5">
    <source>
        <dbReference type="ARBA" id="ARBA00022787"/>
    </source>
</evidence>
<evidence type="ECO:0000256" key="12">
    <source>
        <dbReference type="SAM" id="MobiDB-lite"/>
    </source>
</evidence>
<dbReference type="PANTHER" id="PTHR12504">
    <property type="entry name" value="MITOCHONDRIAL IMPORT RECEPTOR SUBUNIT TOM22"/>
    <property type="match status" value="1"/>
</dbReference>
<evidence type="ECO:0000313" key="15">
    <source>
        <dbReference type="Proteomes" id="UP000244722"/>
    </source>
</evidence>
<feature type="region of interest" description="Disordered" evidence="12">
    <location>
        <begin position="1"/>
        <end position="51"/>
    </location>
</feature>
<dbReference type="PANTHER" id="PTHR12504:SF0">
    <property type="entry name" value="MITOCHONDRIAL IMPORT RECEPTOR SUBUNIT TOM22 HOMOLOG"/>
    <property type="match status" value="1"/>
</dbReference>
<comment type="subcellular location">
    <subcellularLocation>
        <location evidence="1">Mitochondrion outer membrane</location>
        <topology evidence="1">Single-pass membrane protein</topology>
    </subcellularLocation>
</comment>
<reference evidence="14 15" key="1">
    <citation type="submission" date="2017-04" db="EMBL/GenBank/DDBJ databases">
        <title>Draft genome sequence of Tuber borchii Vittad., a whitish edible truffle.</title>
        <authorList>
            <consortium name="DOE Joint Genome Institute"/>
            <person name="Murat C."/>
            <person name="Kuo A."/>
            <person name="Barry K.W."/>
            <person name="Clum A."/>
            <person name="Dockter R.B."/>
            <person name="Fauchery L."/>
            <person name="Iotti M."/>
            <person name="Kohler A."/>
            <person name="Labutti K."/>
            <person name="Lindquist E.A."/>
            <person name="Lipzen A."/>
            <person name="Ohm R.A."/>
            <person name="Wang M."/>
            <person name="Grigoriev I.V."/>
            <person name="Zambonelli A."/>
            <person name="Martin F.M."/>
        </authorList>
    </citation>
    <scope>NUCLEOTIDE SEQUENCE [LARGE SCALE GENOMIC DNA]</scope>
    <source>
        <strain evidence="14 15">Tbo3840</strain>
    </source>
</reference>
<organism evidence="14 15">
    <name type="scientific">Tuber borchii</name>
    <name type="common">White truffle</name>
    <dbReference type="NCBI Taxonomy" id="42251"/>
    <lineage>
        <taxon>Eukaryota</taxon>
        <taxon>Fungi</taxon>
        <taxon>Dikarya</taxon>
        <taxon>Ascomycota</taxon>
        <taxon>Pezizomycotina</taxon>
        <taxon>Pezizomycetes</taxon>
        <taxon>Pezizales</taxon>
        <taxon>Tuberaceae</taxon>
        <taxon>Tuber</taxon>
    </lineage>
</organism>
<feature type="compositionally biased region" description="Acidic residues" evidence="12">
    <location>
        <begin position="39"/>
        <end position="51"/>
    </location>
</feature>
<evidence type="ECO:0000256" key="6">
    <source>
        <dbReference type="ARBA" id="ARBA00022927"/>
    </source>
</evidence>
<evidence type="ECO:0000256" key="8">
    <source>
        <dbReference type="ARBA" id="ARBA00023010"/>
    </source>
</evidence>
<dbReference type="GO" id="GO:0006886">
    <property type="term" value="P:intracellular protein transport"/>
    <property type="evidence" value="ECO:0007669"/>
    <property type="project" value="InterPro"/>
</dbReference>
<dbReference type="Pfam" id="PF04281">
    <property type="entry name" value="Tom22"/>
    <property type="match status" value="1"/>
</dbReference>
<name>A0A2T7A4Y0_TUBBO</name>
<accession>A0A2T7A4Y0</accession>
<dbReference type="InterPro" id="IPR005683">
    <property type="entry name" value="Tom22"/>
</dbReference>
<evidence type="ECO:0000256" key="2">
    <source>
        <dbReference type="ARBA" id="ARBA00009874"/>
    </source>
</evidence>
<dbReference type="OrthoDB" id="10016939at2759"/>
<evidence type="ECO:0000256" key="11">
    <source>
        <dbReference type="ARBA" id="ARBA00023170"/>
    </source>
</evidence>
<evidence type="ECO:0000256" key="13">
    <source>
        <dbReference type="SAM" id="Phobius"/>
    </source>
</evidence>
<evidence type="ECO:0000256" key="10">
    <source>
        <dbReference type="ARBA" id="ARBA00023136"/>
    </source>
</evidence>
<keyword evidence="15" id="KW-1185">Reference proteome</keyword>
<evidence type="ECO:0000256" key="4">
    <source>
        <dbReference type="ARBA" id="ARBA00022692"/>
    </source>
</evidence>
<dbReference type="STRING" id="42251.A0A2T7A4Y0"/>
<evidence type="ECO:0000313" key="14">
    <source>
        <dbReference type="EMBL" id="PUU82806.1"/>
    </source>
</evidence>
<keyword evidence="5" id="KW-1000">Mitochondrion outer membrane</keyword>
<evidence type="ECO:0000256" key="1">
    <source>
        <dbReference type="ARBA" id="ARBA00004572"/>
    </source>
</evidence>